<organism evidence="4 5">
    <name type="scientific">Trichomonascus ciferrii</name>
    <dbReference type="NCBI Taxonomy" id="44093"/>
    <lineage>
        <taxon>Eukaryota</taxon>
        <taxon>Fungi</taxon>
        <taxon>Dikarya</taxon>
        <taxon>Ascomycota</taxon>
        <taxon>Saccharomycotina</taxon>
        <taxon>Dipodascomycetes</taxon>
        <taxon>Dipodascales</taxon>
        <taxon>Trichomonascaceae</taxon>
        <taxon>Trichomonascus</taxon>
        <taxon>Trichomonascus ciferrii complex</taxon>
    </lineage>
</organism>
<dbReference type="Gene3D" id="3.40.630.10">
    <property type="entry name" value="Zn peptidases"/>
    <property type="match status" value="1"/>
</dbReference>
<dbReference type="Proteomes" id="UP000761534">
    <property type="component" value="Unassembled WGS sequence"/>
</dbReference>
<dbReference type="CDD" id="cd03884">
    <property type="entry name" value="M20_bAS"/>
    <property type="match status" value="1"/>
</dbReference>
<dbReference type="GO" id="GO:0016813">
    <property type="term" value="F:hydrolase activity, acting on carbon-nitrogen (but not peptide) bonds, in linear amidines"/>
    <property type="evidence" value="ECO:0007669"/>
    <property type="project" value="InterPro"/>
</dbReference>
<dbReference type="AlphaFoldDB" id="A0A642UX64"/>
<dbReference type="EMBL" id="SWFS01000382">
    <property type="protein sequence ID" value="KAA8907247.1"/>
    <property type="molecule type" value="Genomic_DNA"/>
</dbReference>
<name>A0A642UX64_9ASCO</name>
<dbReference type="OrthoDB" id="4676at2759"/>
<evidence type="ECO:0000256" key="1">
    <source>
        <dbReference type="ARBA" id="ARBA00006247"/>
    </source>
</evidence>
<dbReference type="VEuPathDB" id="FungiDB:TRICI_005023"/>
<dbReference type="PIRSF" id="PIRSF001235">
    <property type="entry name" value="Amidase_carbamoylase"/>
    <property type="match status" value="1"/>
</dbReference>
<feature type="domain" description="Peptidase M20 dimerisation" evidence="3">
    <location>
        <begin position="216"/>
        <end position="311"/>
    </location>
</feature>
<dbReference type="Pfam" id="PF07687">
    <property type="entry name" value="M20_dimer"/>
    <property type="match status" value="1"/>
</dbReference>
<dbReference type="PANTHER" id="PTHR32494:SF5">
    <property type="entry name" value="ALLANTOATE AMIDOHYDROLASE"/>
    <property type="match status" value="1"/>
</dbReference>
<dbReference type="SUPFAM" id="SSF55031">
    <property type="entry name" value="Bacterial exopeptidase dimerisation domain"/>
    <property type="match status" value="1"/>
</dbReference>
<dbReference type="PANTHER" id="PTHR32494">
    <property type="entry name" value="ALLANTOATE DEIMINASE-RELATED"/>
    <property type="match status" value="1"/>
</dbReference>
<sequence>MTPKVQANAERYSQTIHETCKWGALGDTTGMNRLALNDDDKKVREWFVSEMKALGCKILVDEMGNIFAIRAGENNELPPIAIGSHLDTQPRGGRYDGIAGVQAGVEIMRTLAENKVTTYAPIAVVNWTNEEGARFPKAMVSSGVWGGAIPLADAHHLHAIGEPEGTTMRTELERIGFKGDLAASHETNPLLAHFELHIEQGPVLEARNIDVGIVTGVQGMRWYDVEVQGFEAHTGSTPMNHRADALVAASMMIQAIEECANKHEGLGTVGVINSSPQSTNTIPGNVKFSVDCRHSSEEKLGPYTEDLFSSLEQIAKSRGVELKYNEKWRCPQLHFHKDIVNSLKESANSQGLSSLDMQSGAGHDSCYTSKRVPTGMLFIPCYKGISHNPTEYASPEALANGLHTLIGAVLKYDDLVRSRAN</sequence>
<dbReference type="Gene3D" id="3.30.70.360">
    <property type="match status" value="1"/>
</dbReference>
<protein>
    <recommendedName>
        <fullName evidence="3">Peptidase M20 dimerisation domain-containing protein</fullName>
    </recommendedName>
</protein>
<dbReference type="SUPFAM" id="SSF53187">
    <property type="entry name" value="Zn-dependent exopeptidases"/>
    <property type="match status" value="1"/>
</dbReference>
<gene>
    <name evidence="4" type="ORF">TRICI_005023</name>
</gene>
<evidence type="ECO:0000256" key="2">
    <source>
        <dbReference type="ARBA" id="ARBA00022801"/>
    </source>
</evidence>
<reference evidence="4" key="1">
    <citation type="journal article" date="2019" name="G3 (Bethesda)">
        <title>Genome Assemblies of Two Rare Opportunistic Yeast Pathogens: Diutina rugosa (syn. Candida rugosa) and Trichomonascus ciferrii (syn. Candida ciferrii).</title>
        <authorList>
            <person name="Mixao V."/>
            <person name="Saus E."/>
            <person name="Hansen A.P."/>
            <person name="Lass-Florl C."/>
            <person name="Gabaldon T."/>
        </authorList>
    </citation>
    <scope>NUCLEOTIDE SEQUENCE</scope>
    <source>
        <strain evidence="4">CBS 4856</strain>
    </source>
</reference>
<dbReference type="InterPro" id="IPR011650">
    <property type="entry name" value="Peptidase_M20_dimer"/>
</dbReference>
<accession>A0A642UX64</accession>
<dbReference type="InterPro" id="IPR010158">
    <property type="entry name" value="Amidase_Cbmase"/>
</dbReference>
<dbReference type="InterPro" id="IPR002933">
    <property type="entry name" value="Peptidase_M20"/>
</dbReference>
<dbReference type="InterPro" id="IPR036264">
    <property type="entry name" value="Bact_exopeptidase_dim_dom"/>
</dbReference>
<keyword evidence="2" id="KW-0378">Hydrolase</keyword>
<evidence type="ECO:0000259" key="3">
    <source>
        <dbReference type="Pfam" id="PF07687"/>
    </source>
</evidence>
<evidence type="ECO:0000313" key="4">
    <source>
        <dbReference type="EMBL" id="KAA8907247.1"/>
    </source>
</evidence>
<comment type="caution">
    <text evidence="4">The sequence shown here is derived from an EMBL/GenBank/DDBJ whole genome shotgun (WGS) entry which is preliminary data.</text>
</comment>
<dbReference type="NCBIfam" id="TIGR01879">
    <property type="entry name" value="hydantase"/>
    <property type="match status" value="1"/>
</dbReference>
<keyword evidence="5" id="KW-1185">Reference proteome</keyword>
<dbReference type="NCBIfam" id="NF006769">
    <property type="entry name" value="PRK09290.1-3"/>
    <property type="match status" value="1"/>
</dbReference>
<comment type="similarity">
    <text evidence="1">Belongs to the peptidase M20A family.</text>
</comment>
<evidence type="ECO:0000313" key="5">
    <source>
        <dbReference type="Proteomes" id="UP000761534"/>
    </source>
</evidence>
<dbReference type="NCBIfam" id="NF006771">
    <property type="entry name" value="PRK09290.1-5"/>
    <property type="match status" value="1"/>
</dbReference>
<dbReference type="Pfam" id="PF01546">
    <property type="entry name" value="Peptidase_M20"/>
    <property type="match status" value="1"/>
</dbReference>
<proteinExistence type="inferred from homology"/>